<protein>
    <submittedName>
        <fullName evidence="1">Uncharacterized protein</fullName>
    </submittedName>
</protein>
<dbReference type="AlphaFoldDB" id="A0A5K7YSL5"/>
<accession>A0A5K7YSL5</accession>
<dbReference type="Proteomes" id="UP000427906">
    <property type="component" value="Chromosome"/>
</dbReference>
<reference evidence="1 2" key="1">
    <citation type="submission" date="2019-11" db="EMBL/GenBank/DDBJ databases">
        <title>Comparative genomics of hydrocarbon-degrading Desulfosarcina strains.</title>
        <authorList>
            <person name="Watanabe M."/>
            <person name="Kojima H."/>
            <person name="Fukui M."/>
        </authorList>
    </citation>
    <scope>NUCLEOTIDE SEQUENCE [LARGE SCALE GENOMIC DNA]</scope>
    <source>
        <strain evidence="1 2">PL12</strain>
    </source>
</reference>
<gene>
    <name evidence="1" type="ORF">DSCA_53150</name>
</gene>
<organism evidence="1 2">
    <name type="scientific">Desulfosarcina alkanivorans</name>
    <dbReference type="NCBI Taxonomy" id="571177"/>
    <lineage>
        <taxon>Bacteria</taxon>
        <taxon>Pseudomonadati</taxon>
        <taxon>Thermodesulfobacteriota</taxon>
        <taxon>Desulfobacteria</taxon>
        <taxon>Desulfobacterales</taxon>
        <taxon>Desulfosarcinaceae</taxon>
        <taxon>Desulfosarcina</taxon>
    </lineage>
</organism>
<proteinExistence type="predicted"/>
<dbReference type="EMBL" id="AP021874">
    <property type="protein sequence ID" value="BBO71385.1"/>
    <property type="molecule type" value="Genomic_DNA"/>
</dbReference>
<sequence length="63" mass="7169">MISIATNTFQTFIKTKIRAVIGSSENIKLRKYDSIIQETASQIQTRPTMCIVFGNVFIIYSHT</sequence>
<keyword evidence="2" id="KW-1185">Reference proteome</keyword>
<evidence type="ECO:0000313" key="2">
    <source>
        <dbReference type="Proteomes" id="UP000427906"/>
    </source>
</evidence>
<dbReference type="KEGG" id="dalk:DSCA_53150"/>
<evidence type="ECO:0000313" key="1">
    <source>
        <dbReference type="EMBL" id="BBO71385.1"/>
    </source>
</evidence>
<name>A0A5K7YSL5_9BACT</name>